<evidence type="ECO:0000256" key="2">
    <source>
        <dbReference type="ARBA" id="ARBA00022475"/>
    </source>
</evidence>
<feature type="transmembrane region" description="Helical" evidence="6">
    <location>
        <begin position="70"/>
        <end position="93"/>
    </location>
</feature>
<feature type="transmembrane region" description="Helical" evidence="6">
    <location>
        <begin position="134"/>
        <end position="153"/>
    </location>
</feature>
<evidence type="ECO:0000256" key="4">
    <source>
        <dbReference type="ARBA" id="ARBA00022989"/>
    </source>
</evidence>
<evidence type="ECO:0000256" key="1">
    <source>
        <dbReference type="ARBA" id="ARBA00004651"/>
    </source>
</evidence>
<comment type="caution">
    <text evidence="7">The sequence shown here is derived from an EMBL/GenBank/DDBJ whole genome shotgun (WGS) entry which is preliminary data.</text>
</comment>
<evidence type="ECO:0000313" key="8">
    <source>
        <dbReference type="Proteomes" id="UP000176678"/>
    </source>
</evidence>
<keyword evidence="5 6" id="KW-0472">Membrane</keyword>
<dbReference type="Proteomes" id="UP000176678">
    <property type="component" value="Unassembled WGS sequence"/>
</dbReference>
<name>A0A1F7VDG5_9BACT</name>
<dbReference type="STRING" id="1802410.A3H75_02280"/>
<accession>A0A1F7VDG5</accession>
<dbReference type="GO" id="GO:0005886">
    <property type="term" value="C:plasma membrane"/>
    <property type="evidence" value="ECO:0007669"/>
    <property type="project" value="UniProtKB-SubCell"/>
</dbReference>
<feature type="transmembrane region" description="Helical" evidence="6">
    <location>
        <begin position="191"/>
        <end position="213"/>
    </location>
</feature>
<feature type="transmembrane region" description="Helical" evidence="6">
    <location>
        <begin position="430"/>
        <end position="451"/>
    </location>
</feature>
<dbReference type="InterPro" id="IPR050833">
    <property type="entry name" value="Poly_Biosynth_Transport"/>
</dbReference>
<feature type="transmembrane region" description="Helical" evidence="6">
    <location>
        <begin position="31"/>
        <end position="49"/>
    </location>
</feature>
<dbReference type="PANTHER" id="PTHR30250">
    <property type="entry name" value="PST FAMILY PREDICTED COLANIC ACID TRANSPORTER"/>
    <property type="match status" value="1"/>
</dbReference>
<feature type="transmembrane region" description="Helical" evidence="6">
    <location>
        <begin position="159"/>
        <end position="179"/>
    </location>
</feature>
<feature type="transmembrane region" description="Helical" evidence="6">
    <location>
        <begin position="371"/>
        <end position="391"/>
    </location>
</feature>
<dbReference type="InterPro" id="IPR002797">
    <property type="entry name" value="Polysacc_synth"/>
</dbReference>
<keyword evidence="2" id="KW-1003">Cell membrane</keyword>
<reference evidence="7 8" key="1">
    <citation type="journal article" date="2016" name="Nat. Commun.">
        <title>Thousands of microbial genomes shed light on interconnected biogeochemical processes in an aquifer system.</title>
        <authorList>
            <person name="Anantharaman K."/>
            <person name="Brown C.T."/>
            <person name="Hug L.A."/>
            <person name="Sharon I."/>
            <person name="Castelle C.J."/>
            <person name="Probst A.J."/>
            <person name="Thomas B.C."/>
            <person name="Singh A."/>
            <person name="Wilkins M.J."/>
            <person name="Karaoz U."/>
            <person name="Brodie E.L."/>
            <person name="Williams K.H."/>
            <person name="Hubbard S.S."/>
            <person name="Banfield J.F."/>
        </authorList>
    </citation>
    <scope>NUCLEOTIDE SEQUENCE [LARGE SCALE GENOMIC DNA]</scope>
</reference>
<dbReference type="CDD" id="cd13128">
    <property type="entry name" value="MATE_Wzx_like"/>
    <property type="match status" value="1"/>
</dbReference>
<feature type="transmembrane region" description="Helical" evidence="6">
    <location>
        <begin position="279"/>
        <end position="297"/>
    </location>
</feature>
<dbReference type="AlphaFoldDB" id="A0A1F7VDG5"/>
<organism evidence="7 8">
    <name type="scientific">Candidatus Uhrbacteria bacterium RIFCSPLOWO2_02_FULL_51_9</name>
    <dbReference type="NCBI Taxonomy" id="1802410"/>
    <lineage>
        <taxon>Bacteria</taxon>
        <taxon>Candidatus Uhriibacteriota</taxon>
    </lineage>
</organism>
<feature type="transmembrane region" description="Helical" evidence="6">
    <location>
        <begin position="99"/>
        <end position="122"/>
    </location>
</feature>
<proteinExistence type="predicted"/>
<evidence type="ECO:0000256" key="6">
    <source>
        <dbReference type="SAM" id="Phobius"/>
    </source>
</evidence>
<gene>
    <name evidence="7" type="ORF">A3H75_02280</name>
</gene>
<dbReference type="EMBL" id="MGES01000044">
    <property type="protein sequence ID" value="OGL88483.1"/>
    <property type="molecule type" value="Genomic_DNA"/>
</dbReference>
<keyword evidence="3 6" id="KW-0812">Transmembrane</keyword>
<feature type="transmembrane region" description="Helical" evidence="6">
    <location>
        <begin position="403"/>
        <end position="424"/>
    </location>
</feature>
<dbReference type="PANTHER" id="PTHR30250:SF11">
    <property type="entry name" value="O-ANTIGEN TRANSPORTER-RELATED"/>
    <property type="match status" value="1"/>
</dbReference>
<comment type="subcellular location">
    <subcellularLocation>
        <location evidence="1">Cell membrane</location>
        <topology evidence="1">Multi-pass membrane protein</topology>
    </subcellularLocation>
</comment>
<evidence type="ECO:0000256" key="5">
    <source>
        <dbReference type="ARBA" id="ARBA00023136"/>
    </source>
</evidence>
<sequence>MTLASVGQKILSFLYFTFIARMVGAEDTGKYFLALSFTTIFAVITDFGLSPSLNREVARKPEEASKHLGSVLAVKTLLIAGTYVVMMLVAYVLNYSAEMRLLIALSGITMIFDSLHLSLYAVLRGLHKLKYEALAIVMSQFTTLCIGTVALILGQPLVWLIIAFIVSSFLNVLYASYMLRHHGHVRITLGWNRPLIASLLVVAFPFALAGLFARVYSYSDTVFLSKLAGNAAVGWYSIPNKITFAFQFIPLALSAALYPRMSEAFVSDRAHLTYLFERAMKYLIIVAMPLAVFLSVLSQEIILTIYTAEYAPAIVPMQILLASLLFAFIDFPVGALLNGCNRQGTQTTAMGIAMVVNVATNILLIPSYGVIGAAIAALCGNVTLFVAGYVFVPKIARVHQGRLLAWAVAAGLLAAVIGTLMWFGKSIIPWYFTLVIGGVLYCSGLFVIGLVKTDEIRYFLNRVKA</sequence>
<evidence type="ECO:0000256" key="3">
    <source>
        <dbReference type="ARBA" id="ARBA00022692"/>
    </source>
</evidence>
<evidence type="ECO:0000313" key="7">
    <source>
        <dbReference type="EMBL" id="OGL88483.1"/>
    </source>
</evidence>
<protein>
    <submittedName>
        <fullName evidence="7">Uncharacterized protein</fullName>
    </submittedName>
</protein>
<feature type="transmembrane region" description="Helical" evidence="6">
    <location>
        <begin position="349"/>
        <end position="365"/>
    </location>
</feature>
<keyword evidence="4 6" id="KW-1133">Transmembrane helix</keyword>
<feature type="transmembrane region" description="Helical" evidence="6">
    <location>
        <begin position="317"/>
        <end position="337"/>
    </location>
</feature>
<dbReference type="Pfam" id="PF01943">
    <property type="entry name" value="Polysacc_synt"/>
    <property type="match status" value="1"/>
</dbReference>